<gene>
    <name evidence="2" type="ORF">HAX54_027373</name>
</gene>
<dbReference type="EMBL" id="JACEIK010003318">
    <property type="protein sequence ID" value="MCD9641281.1"/>
    <property type="molecule type" value="Genomic_DNA"/>
</dbReference>
<feature type="region of interest" description="Disordered" evidence="1">
    <location>
        <begin position="1"/>
        <end position="72"/>
    </location>
</feature>
<accession>A0ABS8V4I9</accession>
<comment type="caution">
    <text evidence="2">The sequence shown here is derived from an EMBL/GenBank/DDBJ whole genome shotgun (WGS) entry which is preliminary data.</text>
</comment>
<sequence>MGLQHEQSLFQTGVNGGNGDERERQDLSSVGEGGAVGVQGEAATFSGRTRGEGDGEGKREMRLPDLGDAAAGNGGCCLVEETAAMPFPGDGRSSGGGGRLGGKIEREMQLWCDGYLVTAGEEDEREREKRKGKGAAAGSFPAMVWPAGEEKRWRGSRAAE</sequence>
<name>A0ABS8V4I9_DATST</name>
<feature type="region of interest" description="Disordered" evidence="1">
    <location>
        <begin position="119"/>
        <end position="160"/>
    </location>
</feature>
<dbReference type="Proteomes" id="UP000823775">
    <property type="component" value="Unassembled WGS sequence"/>
</dbReference>
<keyword evidence="3" id="KW-1185">Reference proteome</keyword>
<reference evidence="2 3" key="1">
    <citation type="journal article" date="2021" name="BMC Genomics">
        <title>Datura genome reveals duplications of psychoactive alkaloid biosynthetic genes and high mutation rate following tissue culture.</title>
        <authorList>
            <person name="Rajewski A."/>
            <person name="Carter-House D."/>
            <person name="Stajich J."/>
            <person name="Litt A."/>
        </authorList>
    </citation>
    <scope>NUCLEOTIDE SEQUENCE [LARGE SCALE GENOMIC DNA]</scope>
    <source>
        <strain evidence="2">AR-01</strain>
    </source>
</reference>
<feature type="compositionally biased region" description="Polar residues" evidence="1">
    <location>
        <begin position="1"/>
        <end position="13"/>
    </location>
</feature>
<feature type="non-terminal residue" evidence="2">
    <location>
        <position position="160"/>
    </location>
</feature>
<evidence type="ECO:0000313" key="2">
    <source>
        <dbReference type="EMBL" id="MCD9641281.1"/>
    </source>
</evidence>
<evidence type="ECO:0000256" key="1">
    <source>
        <dbReference type="SAM" id="MobiDB-lite"/>
    </source>
</evidence>
<feature type="compositionally biased region" description="Basic and acidic residues" evidence="1">
    <location>
        <begin position="49"/>
        <end position="65"/>
    </location>
</feature>
<protein>
    <submittedName>
        <fullName evidence="2">Uncharacterized protein</fullName>
    </submittedName>
</protein>
<evidence type="ECO:0000313" key="3">
    <source>
        <dbReference type="Proteomes" id="UP000823775"/>
    </source>
</evidence>
<feature type="compositionally biased region" description="Basic and acidic residues" evidence="1">
    <location>
        <begin position="148"/>
        <end position="160"/>
    </location>
</feature>
<proteinExistence type="predicted"/>
<organism evidence="2 3">
    <name type="scientific">Datura stramonium</name>
    <name type="common">Jimsonweed</name>
    <name type="synonym">Common thornapple</name>
    <dbReference type="NCBI Taxonomy" id="4076"/>
    <lineage>
        <taxon>Eukaryota</taxon>
        <taxon>Viridiplantae</taxon>
        <taxon>Streptophyta</taxon>
        <taxon>Embryophyta</taxon>
        <taxon>Tracheophyta</taxon>
        <taxon>Spermatophyta</taxon>
        <taxon>Magnoliopsida</taxon>
        <taxon>eudicotyledons</taxon>
        <taxon>Gunneridae</taxon>
        <taxon>Pentapetalae</taxon>
        <taxon>asterids</taxon>
        <taxon>lamiids</taxon>
        <taxon>Solanales</taxon>
        <taxon>Solanaceae</taxon>
        <taxon>Solanoideae</taxon>
        <taxon>Datureae</taxon>
        <taxon>Datura</taxon>
    </lineage>
</organism>